<evidence type="ECO:0000256" key="3">
    <source>
        <dbReference type="ARBA" id="ARBA00022475"/>
    </source>
</evidence>
<keyword evidence="2" id="KW-0813">Transport</keyword>
<keyword evidence="7" id="KW-0106">Calcium</keyword>
<keyword evidence="8" id="KW-0406">Ion transport</keyword>
<evidence type="ECO:0000313" key="11">
    <source>
        <dbReference type="EMBL" id="CAD7249600.1"/>
    </source>
</evidence>
<comment type="subcellular location">
    <subcellularLocation>
        <location evidence="1">Cell membrane</location>
        <topology evidence="1">Multi-pass membrane protein</topology>
    </subcellularLocation>
</comment>
<evidence type="ECO:0000256" key="10">
    <source>
        <dbReference type="PROSITE-ProRule" id="PRU00023"/>
    </source>
</evidence>
<dbReference type="GO" id="GO:0005886">
    <property type="term" value="C:plasma membrane"/>
    <property type="evidence" value="ECO:0007669"/>
    <property type="project" value="UniProtKB-SubCell"/>
</dbReference>
<keyword evidence="4" id="KW-0109">Calcium transport</keyword>
<keyword evidence="3" id="KW-0472">Membrane</keyword>
<proteinExistence type="predicted"/>
<dbReference type="PROSITE" id="PS50088">
    <property type="entry name" value="ANK_REPEAT"/>
    <property type="match status" value="1"/>
</dbReference>
<keyword evidence="5" id="KW-0107">Calcium channel</keyword>
<protein>
    <submittedName>
        <fullName evidence="11">Uncharacterized protein</fullName>
    </submittedName>
</protein>
<name>A0A7R9A8T2_9CRUS</name>
<evidence type="ECO:0000256" key="6">
    <source>
        <dbReference type="ARBA" id="ARBA00022737"/>
    </source>
</evidence>
<dbReference type="SUPFAM" id="SSF48403">
    <property type="entry name" value="Ankyrin repeat"/>
    <property type="match status" value="1"/>
</dbReference>
<evidence type="ECO:0000256" key="1">
    <source>
        <dbReference type="ARBA" id="ARBA00004651"/>
    </source>
</evidence>
<dbReference type="SMART" id="SM00248">
    <property type="entry name" value="ANK"/>
    <property type="match status" value="3"/>
</dbReference>
<keyword evidence="3" id="KW-1003">Cell membrane</keyword>
<dbReference type="Pfam" id="PF12796">
    <property type="entry name" value="Ank_2"/>
    <property type="match status" value="1"/>
</dbReference>
<organism evidence="11">
    <name type="scientific">Darwinula stevensoni</name>
    <dbReference type="NCBI Taxonomy" id="69355"/>
    <lineage>
        <taxon>Eukaryota</taxon>
        <taxon>Metazoa</taxon>
        <taxon>Ecdysozoa</taxon>
        <taxon>Arthropoda</taxon>
        <taxon>Crustacea</taxon>
        <taxon>Oligostraca</taxon>
        <taxon>Ostracoda</taxon>
        <taxon>Podocopa</taxon>
        <taxon>Podocopida</taxon>
        <taxon>Darwinulocopina</taxon>
        <taxon>Darwinuloidea</taxon>
        <taxon>Darwinulidae</taxon>
        <taxon>Darwinula</taxon>
    </lineage>
</organism>
<dbReference type="InterPro" id="IPR002110">
    <property type="entry name" value="Ankyrin_rpt"/>
</dbReference>
<dbReference type="EMBL" id="LR901899">
    <property type="protein sequence ID" value="CAD7249600.1"/>
    <property type="molecule type" value="Genomic_DNA"/>
</dbReference>
<dbReference type="GO" id="GO:0098703">
    <property type="term" value="P:calcium ion import across plasma membrane"/>
    <property type="evidence" value="ECO:0007669"/>
    <property type="project" value="TreeGrafter"/>
</dbReference>
<feature type="repeat" description="ANK" evidence="10">
    <location>
        <begin position="183"/>
        <end position="215"/>
    </location>
</feature>
<sequence>MTERLRVPSDFESAMGNCMPDRGRKRTKNPPGSVLDRVISQASSQDDCLLYKLANYKGAGELVDAYSIGGSKEVENLIEEQFGIFLYEQGQGTVIDKQEYLKWCNRTGSAQCLDGVTLTLEDDRDDWEDHEACWKMEYRGSLGESLLHVLIMCNTRVHTRLARLLLKVFPKLSVDVVEGDEYLGASALHLAIAYNNHDLATLLVECGAKVNQRAIGSFFLPYDQQRDKKRRKPDASNYEGLAYFGEYPLVWAACCFNEALYNYLLDRGGDPNLQDSLGNMTLHILVVNDKLVRISLITFEPSDEKNI</sequence>
<dbReference type="PANTHER" id="PTHR10582">
    <property type="entry name" value="TRANSIENT RECEPTOR POTENTIAL ION CHANNEL PROTEIN"/>
    <property type="match status" value="1"/>
</dbReference>
<keyword evidence="10" id="KW-0040">ANK repeat</keyword>
<evidence type="ECO:0000256" key="2">
    <source>
        <dbReference type="ARBA" id="ARBA00022448"/>
    </source>
</evidence>
<accession>A0A7R9A8T2</accession>
<gene>
    <name evidence="11" type="ORF">DSTB1V02_LOCUS9389</name>
</gene>
<evidence type="ECO:0000313" key="12">
    <source>
        <dbReference type="Proteomes" id="UP000677054"/>
    </source>
</evidence>
<evidence type="ECO:0000256" key="8">
    <source>
        <dbReference type="ARBA" id="ARBA00023065"/>
    </source>
</evidence>
<reference evidence="11" key="1">
    <citation type="submission" date="2020-11" db="EMBL/GenBank/DDBJ databases">
        <authorList>
            <person name="Tran Van P."/>
        </authorList>
    </citation>
    <scope>NUCLEOTIDE SEQUENCE</scope>
</reference>
<dbReference type="GO" id="GO:0005262">
    <property type="term" value="F:calcium channel activity"/>
    <property type="evidence" value="ECO:0007669"/>
    <property type="project" value="UniProtKB-KW"/>
</dbReference>
<dbReference type="PANTHER" id="PTHR10582:SF2">
    <property type="entry name" value="INACTIVE"/>
    <property type="match status" value="1"/>
</dbReference>
<dbReference type="OrthoDB" id="533508at2759"/>
<dbReference type="InterPro" id="IPR024862">
    <property type="entry name" value="TRPV"/>
</dbReference>
<dbReference type="Proteomes" id="UP000677054">
    <property type="component" value="Unassembled WGS sequence"/>
</dbReference>
<evidence type="ECO:0000256" key="5">
    <source>
        <dbReference type="ARBA" id="ARBA00022673"/>
    </source>
</evidence>
<keyword evidence="9" id="KW-0407">Ion channel</keyword>
<dbReference type="AlphaFoldDB" id="A0A7R9A8T2"/>
<dbReference type="InterPro" id="IPR036770">
    <property type="entry name" value="Ankyrin_rpt-contain_sf"/>
</dbReference>
<evidence type="ECO:0000256" key="9">
    <source>
        <dbReference type="ARBA" id="ARBA00023303"/>
    </source>
</evidence>
<dbReference type="Gene3D" id="1.25.40.20">
    <property type="entry name" value="Ankyrin repeat-containing domain"/>
    <property type="match status" value="1"/>
</dbReference>
<dbReference type="EMBL" id="CAJPEV010002382">
    <property type="protein sequence ID" value="CAG0896718.1"/>
    <property type="molecule type" value="Genomic_DNA"/>
</dbReference>
<evidence type="ECO:0000256" key="4">
    <source>
        <dbReference type="ARBA" id="ARBA00022568"/>
    </source>
</evidence>
<evidence type="ECO:0000256" key="7">
    <source>
        <dbReference type="ARBA" id="ARBA00022837"/>
    </source>
</evidence>
<keyword evidence="12" id="KW-1185">Reference proteome</keyword>
<dbReference type="PROSITE" id="PS50297">
    <property type="entry name" value="ANK_REP_REGION"/>
    <property type="match status" value="1"/>
</dbReference>
<keyword evidence="6" id="KW-0677">Repeat</keyword>